<dbReference type="GO" id="GO:0005979">
    <property type="term" value="P:regulation of glycogen biosynthetic process"/>
    <property type="evidence" value="ECO:0007669"/>
    <property type="project" value="TreeGrafter"/>
</dbReference>
<dbReference type="GO" id="GO:2001069">
    <property type="term" value="F:glycogen binding"/>
    <property type="evidence" value="ECO:0007669"/>
    <property type="project" value="TreeGrafter"/>
</dbReference>
<feature type="compositionally biased region" description="Low complexity" evidence="1">
    <location>
        <begin position="24"/>
        <end position="35"/>
    </location>
</feature>
<comment type="caution">
    <text evidence="3">The sequence shown here is derived from an EMBL/GenBank/DDBJ whole genome shotgun (WGS) entry which is preliminary data.</text>
</comment>
<dbReference type="InterPro" id="IPR005036">
    <property type="entry name" value="CBM21_dom"/>
</dbReference>
<dbReference type="EMBL" id="JABCKV010000122">
    <property type="protein sequence ID" value="KAG5643304.1"/>
    <property type="molecule type" value="Genomic_DNA"/>
</dbReference>
<feature type="region of interest" description="Disordered" evidence="1">
    <location>
        <begin position="179"/>
        <end position="221"/>
    </location>
</feature>
<dbReference type="Gene3D" id="2.60.40.2440">
    <property type="entry name" value="Carbohydrate binding type-21 domain"/>
    <property type="match status" value="1"/>
</dbReference>
<evidence type="ECO:0000313" key="4">
    <source>
        <dbReference type="Proteomes" id="UP000775547"/>
    </source>
</evidence>
<feature type="region of interest" description="Disordered" evidence="1">
    <location>
        <begin position="131"/>
        <end position="163"/>
    </location>
</feature>
<feature type="compositionally biased region" description="Acidic residues" evidence="1">
    <location>
        <begin position="187"/>
        <end position="196"/>
    </location>
</feature>
<dbReference type="Pfam" id="PF03370">
    <property type="entry name" value="CBM_21"/>
    <property type="match status" value="1"/>
</dbReference>
<dbReference type="PROSITE" id="PS51159">
    <property type="entry name" value="CBM21"/>
    <property type="match status" value="1"/>
</dbReference>
<dbReference type="OrthoDB" id="1881at2759"/>
<keyword evidence="4" id="KW-1185">Reference proteome</keyword>
<dbReference type="AlphaFoldDB" id="A0A9P7KBQ4"/>
<feature type="compositionally biased region" description="Acidic residues" evidence="1">
    <location>
        <begin position="53"/>
        <end position="62"/>
    </location>
</feature>
<feature type="region of interest" description="Disordered" evidence="1">
    <location>
        <begin position="1"/>
        <end position="91"/>
    </location>
</feature>
<sequence length="472" mass="51219">MPAPLPIHSQARPRQHRRSYTDESGPGAFAPLAALPRRRPSTPAKFHFRNDQDDASSPDSESDDPRPNPKPKPRLTLPSPTLTQIPFPKPIVRTASSPQILLSNGKPLKSSLKSSSSSPYIHLLPNTKFSAHHRARSAPTSPFATESAPPTPKNVHFPSKEQGGLETVRFYSRSARPASLSLSLPNEDTETETELEADLRPTSFPFPRFPTSGSSKPKRPKNVVTYYTLDTAKSSPVPAPSPHPHANVHLETLSLSSASALIPAAAFTHTPSTSAAASLALKGTLLVRNLAYVKHVAVRFTLDEWDTTSEVTAHYAASLTALPKAIYNPGSGLHEHHSSSPSSSDTDDDKDKDKPPAWDRFAFTIRLDDYAPSLAARTLWLVARFATPSSPPPPPPPPLANTVAPLAVAPRDDCSAGAGGGEWWDNNGGGNYRVAFRVREKEEEGTERHTQGRRKHILSAPCELFVYPMLSC</sequence>
<accession>A0A9P7KBQ4</accession>
<proteinExistence type="predicted"/>
<name>A0A9P7KBQ4_9AGAR</name>
<evidence type="ECO:0000256" key="1">
    <source>
        <dbReference type="SAM" id="MobiDB-lite"/>
    </source>
</evidence>
<dbReference type="PANTHER" id="PTHR12307:SF36">
    <property type="entry name" value="GLYCOGEN-BINDING SUBUNIT 76A"/>
    <property type="match status" value="1"/>
</dbReference>
<dbReference type="GO" id="GO:0008157">
    <property type="term" value="F:protein phosphatase 1 binding"/>
    <property type="evidence" value="ECO:0007669"/>
    <property type="project" value="TreeGrafter"/>
</dbReference>
<dbReference type="InterPro" id="IPR050782">
    <property type="entry name" value="PP1_regulatory_subunit_3"/>
</dbReference>
<reference evidence="3" key="2">
    <citation type="submission" date="2021-10" db="EMBL/GenBank/DDBJ databases">
        <title>Phylogenomics reveals ancestral predisposition of the termite-cultivated fungus Termitomyces towards a domesticated lifestyle.</title>
        <authorList>
            <person name="Auxier B."/>
            <person name="Grum-Grzhimaylo A."/>
            <person name="Cardenas M.E."/>
            <person name="Lodge J.D."/>
            <person name="Laessoe T."/>
            <person name="Pedersen O."/>
            <person name="Smith M.E."/>
            <person name="Kuyper T.W."/>
            <person name="Franco-Molano E.A."/>
            <person name="Baroni T.J."/>
            <person name="Aanen D.K."/>
        </authorList>
    </citation>
    <scope>NUCLEOTIDE SEQUENCE</scope>
    <source>
        <strain evidence="3">AP01</strain>
        <tissue evidence="3">Mycelium</tissue>
    </source>
</reference>
<feature type="region of interest" description="Disordered" evidence="1">
    <location>
        <begin position="330"/>
        <end position="355"/>
    </location>
</feature>
<organism evidence="3 4">
    <name type="scientific">Asterophora parasitica</name>
    <dbReference type="NCBI Taxonomy" id="117018"/>
    <lineage>
        <taxon>Eukaryota</taxon>
        <taxon>Fungi</taxon>
        <taxon>Dikarya</taxon>
        <taxon>Basidiomycota</taxon>
        <taxon>Agaricomycotina</taxon>
        <taxon>Agaricomycetes</taxon>
        <taxon>Agaricomycetidae</taxon>
        <taxon>Agaricales</taxon>
        <taxon>Tricholomatineae</taxon>
        <taxon>Lyophyllaceae</taxon>
        <taxon>Asterophora</taxon>
    </lineage>
</organism>
<evidence type="ECO:0000259" key="2">
    <source>
        <dbReference type="PROSITE" id="PS51159"/>
    </source>
</evidence>
<evidence type="ECO:0000313" key="3">
    <source>
        <dbReference type="EMBL" id="KAG5643304.1"/>
    </source>
</evidence>
<feature type="compositionally biased region" description="Low complexity" evidence="1">
    <location>
        <begin position="200"/>
        <end position="215"/>
    </location>
</feature>
<protein>
    <recommendedName>
        <fullName evidence="2">CBM21 domain-containing protein</fullName>
    </recommendedName>
</protein>
<gene>
    <name evidence="3" type="ORF">DXG03_001231</name>
</gene>
<feature type="domain" description="CBM21" evidence="2">
    <location>
        <begin position="251"/>
        <end position="435"/>
    </location>
</feature>
<dbReference type="Proteomes" id="UP000775547">
    <property type="component" value="Unassembled WGS sequence"/>
</dbReference>
<dbReference type="GO" id="GO:0000164">
    <property type="term" value="C:protein phosphatase type 1 complex"/>
    <property type="evidence" value="ECO:0007669"/>
    <property type="project" value="TreeGrafter"/>
</dbReference>
<reference evidence="3" key="1">
    <citation type="submission" date="2020-07" db="EMBL/GenBank/DDBJ databases">
        <authorList>
            <person name="Nieuwenhuis M."/>
            <person name="Van De Peppel L.J.J."/>
        </authorList>
    </citation>
    <scope>NUCLEOTIDE SEQUENCE</scope>
    <source>
        <strain evidence="3">AP01</strain>
        <tissue evidence="3">Mycelium</tissue>
    </source>
</reference>
<dbReference type="PANTHER" id="PTHR12307">
    <property type="entry name" value="PROTEIN PHOSPHATASE 1 REGULATORY SUBUNIT"/>
    <property type="match status" value="1"/>
</dbReference>
<feature type="region of interest" description="Disordered" evidence="1">
    <location>
        <begin position="101"/>
        <end position="120"/>
    </location>
</feature>
<dbReference type="InterPro" id="IPR038175">
    <property type="entry name" value="CBM21_dom_sf"/>
</dbReference>